<dbReference type="Proteomes" id="UP001178507">
    <property type="component" value="Unassembled WGS sequence"/>
</dbReference>
<organism evidence="1 2">
    <name type="scientific">Effrenium voratum</name>
    <dbReference type="NCBI Taxonomy" id="2562239"/>
    <lineage>
        <taxon>Eukaryota</taxon>
        <taxon>Sar</taxon>
        <taxon>Alveolata</taxon>
        <taxon>Dinophyceae</taxon>
        <taxon>Suessiales</taxon>
        <taxon>Symbiodiniaceae</taxon>
        <taxon>Effrenium</taxon>
    </lineage>
</organism>
<reference evidence="1" key="1">
    <citation type="submission" date="2023-08" db="EMBL/GenBank/DDBJ databases">
        <authorList>
            <person name="Chen Y."/>
            <person name="Shah S."/>
            <person name="Dougan E. K."/>
            <person name="Thang M."/>
            <person name="Chan C."/>
        </authorList>
    </citation>
    <scope>NUCLEOTIDE SEQUENCE</scope>
</reference>
<gene>
    <name evidence="1" type="ORF">EVOR1521_LOCUS13099</name>
</gene>
<dbReference type="AlphaFoldDB" id="A0AA36IHQ1"/>
<proteinExistence type="predicted"/>
<evidence type="ECO:0000313" key="2">
    <source>
        <dbReference type="Proteomes" id="UP001178507"/>
    </source>
</evidence>
<protein>
    <submittedName>
        <fullName evidence="1">Uncharacterized protein</fullName>
    </submittedName>
</protein>
<keyword evidence="2" id="KW-1185">Reference proteome</keyword>
<comment type="caution">
    <text evidence="1">The sequence shown here is derived from an EMBL/GenBank/DDBJ whole genome shotgun (WGS) entry which is preliminary data.</text>
</comment>
<sequence length="179" mass="19991">MSHPAILYWERQRRERHRPRQPLRHADSAPMLPAIHAAHDLRFPSLPPAVHRREATRLGEKLREATQARMASQVVIAQMEKRLIAADAVHQASQDYSLARSAQQLPMACAVPPSARAMPYEPGAFARAAPAYLPPWVSKETWGQVQALARDAATQRVQGKPWLPKVPSNLALMHTSLKA</sequence>
<accession>A0AA36IHQ1</accession>
<name>A0AA36IHQ1_9DINO</name>
<dbReference type="EMBL" id="CAUJNA010001435">
    <property type="protein sequence ID" value="CAJ1386922.1"/>
    <property type="molecule type" value="Genomic_DNA"/>
</dbReference>
<evidence type="ECO:0000313" key="1">
    <source>
        <dbReference type="EMBL" id="CAJ1386922.1"/>
    </source>
</evidence>